<dbReference type="PROSITE" id="PS50005">
    <property type="entry name" value="TPR"/>
    <property type="match status" value="1"/>
</dbReference>
<feature type="chain" id="PRO_5006601050" evidence="4">
    <location>
        <begin position="22"/>
        <end position="404"/>
    </location>
</feature>
<evidence type="ECO:0000313" key="6">
    <source>
        <dbReference type="Proteomes" id="UP000061457"/>
    </source>
</evidence>
<keyword evidence="4" id="KW-0732">Signal</keyword>
<organism evidence="5 6">
    <name type="scientific">Pseudoalteromonas phenolica</name>
    <dbReference type="NCBI Taxonomy" id="161398"/>
    <lineage>
        <taxon>Bacteria</taxon>
        <taxon>Pseudomonadati</taxon>
        <taxon>Pseudomonadota</taxon>
        <taxon>Gammaproteobacteria</taxon>
        <taxon>Alteromonadales</taxon>
        <taxon>Pseudoalteromonadaceae</taxon>
        <taxon>Pseudoalteromonas</taxon>
    </lineage>
</organism>
<protein>
    <submittedName>
        <fullName evidence="5">Esterase</fullName>
    </submittedName>
</protein>
<feature type="signal peptide" evidence="4">
    <location>
        <begin position="1"/>
        <end position="21"/>
    </location>
</feature>
<dbReference type="InterPro" id="IPR019734">
    <property type="entry name" value="TPR_rpt"/>
</dbReference>
<sequence length="404" mass="46226">MKKVIVFIFTLCFIFNLSAYASERGTTIEDGIYSSILSEHRGLLIHLPNAYHLNKSQTYPVLYLTDGLRNFKHAAGTLDLLTQSDHAKEMIIVAIKNTHRTRDFTPTYDESYNQWGVSGGADNFLDFIEKELIPHINKRYRSNGFKVLSGHSLGGLLSIYALQTRPQLFQAHFAFSPSLWWHKGKVLKQAHTFYKQKKNLNNYLYLNLADETGHMLSSFEQYRELLGNQTRLGFDYDLEFIKNENHSTSAMVGQNRAYVELFEQFKCSPDFAALGLTGIDACYAQLSTQYGVNLKPDYLAYRYAAEKAITDKRYAEAIDIYTQLISTYPTRTDAYFRLAYLYEGKGDNTLAIKTLDKALKISLKENVENNKIKTFRAHIMAKLPEQTCETAKVYVENGKTKCAL</sequence>
<evidence type="ECO:0000313" key="5">
    <source>
        <dbReference type="EMBL" id="ALO43095.1"/>
    </source>
</evidence>
<accession>A0A0S2K3L9</accession>
<dbReference type="EMBL" id="CP013187">
    <property type="protein sequence ID" value="ALO43095.1"/>
    <property type="molecule type" value="Genomic_DNA"/>
</dbReference>
<dbReference type="GO" id="GO:0016788">
    <property type="term" value="F:hydrolase activity, acting on ester bonds"/>
    <property type="evidence" value="ECO:0007669"/>
    <property type="project" value="TreeGrafter"/>
</dbReference>
<dbReference type="Gene3D" id="1.25.40.10">
    <property type="entry name" value="Tetratricopeptide repeat domain"/>
    <property type="match status" value="1"/>
</dbReference>
<keyword evidence="3" id="KW-0802">TPR repeat</keyword>
<dbReference type="InterPro" id="IPR011990">
    <property type="entry name" value="TPR-like_helical_dom_sf"/>
</dbReference>
<reference evidence="6" key="1">
    <citation type="submission" date="2015-11" db="EMBL/GenBank/DDBJ databases">
        <authorList>
            <person name="Kim K.M."/>
        </authorList>
    </citation>
    <scope>NUCLEOTIDE SEQUENCE [LARGE SCALE GENOMIC DNA]</scope>
    <source>
        <strain evidence="6">KCTC 12086</strain>
    </source>
</reference>
<dbReference type="KEGG" id="pphe:PP2015_2607"/>
<dbReference type="PATRIC" id="fig|161398.10.peg.2663"/>
<dbReference type="Pfam" id="PF00756">
    <property type="entry name" value="Esterase"/>
    <property type="match status" value="1"/>
</dbReference>
<evidence type="ECO:0000256" key="3">
    <source>
        <dbReference type="PROSITE-ProRule" id="PRU00339"/>
    </source>
</evidence>
<dbReference type="Proteomes" id="UP000061457">
    <property type="component" value="Chromosome I"/>
</dbReference>
<dbReference type="Gene3D" id="3.40.50.1820">
    <property type="entry name" value="alpha/beta hydrolase"/>
    <property type="match status" value="1"/>
</dbReference>
<keyword evidence="2" id="KW-0378">Hydrolase</keyword>
<dbReference type="InterPro" id="IPR000801">
    <property type="entry name" value="Esterase-like"/>
</dbReference>
<keyword evidence="6" id="KW-1185">Reference proteome</keyword>
<dbReference type="SUPFAM" id="SSF53474">
    <property type="entry name" value="alpha/beta-Hydrolases"/>
    <property type="match status" value="1"/>
</dbReference>
<dbReference type="PANTHER" id="PTHR40841:SF2">
    <property type="entry name" value="SIDEROPHORE-DEGRADING ESTERASE (EUROFUNG)"/>
    <property type="match status" value="1"/>
</dbReference>
<gene>
    <name evidence="5" type="ORF">PP2015_2607</name>
</gene>
<evidence type="ECO:0000256" key="2">
    <source>
        <dbReference type="ARBA" id="ARBA00022801"/>
    </source>
</evidence>
<dbReference type="SMART" id="SM00028">
    <property type="entry name" value="TPR"/>
    <property type="match status" value="2"/>
</dbReference>
<dbReference type="OrthoDB" id="9803824at2"/>
<dbReference type="InterPro" id="IPR052558">
    <property type="entry name" value="Siderophore_Hydrolase_D"/>
</dbReference>
<dbReference type="Pfam" id="PF14559">
    <property type="entry name" value="TPR_19"/>
    <property type="match status" value="1"/>
</dbReference>
<proteinExistence type="inferred from homology"/>
<dbReference type="InterPro" id="IPR029058">
    <property type="entry name" value="AB_hydrolase_fold"/>
</dbReference>
<dbReference type="PANTHER" id="PTHR40841">
    <property type="entry name" value="SIDEROPHORE TRIACETYLFUSARININE C ESTERASE"/>
    <property type="match status" value="1"/>
</dbReference>
<dbReference type="STRING" id="161398.PP2015_2607"/>
<comment type="similarity">
    <text evidence="1">Belongs to the esterase D family.</text>
</comment>
<name>A0A0S2K3L9_9GAMM</name>
<evidence type="ECO:0000256" key="4">
    <source>
        <dbReference type="SAM" id="SignalP"/>
    </source>
</evidence>
<feature type="repeat" description="TPR" evidence="3">
    <location>
        <begin position="332"/>
        <end position="365"/>
    </location>
</feature>
<dbReference type="SUPFAM" id="SSF48452">
    <property type="entry name" value="TPR-like"/>
    <property type="match status" value="1"/>
</dbReference>
<dbReference type="RefSeq" id="WP_058030779.1">
    <property type="nucleotide sequence ID" value="NZ_CP013187.1"/>
</dbReference>
<dbReference type="AlphaFoldDB" id="A0A0S2K3L9"/>
<evidence type="ECO:0000256" key="1">
    <source>
        <dbReference type="ARBA" id="ARBA00005622"/>
    </source>
</evidence>